<protein>
    <recommendedName>
        <fullName evidence="7">Glycosyltransferase RgtA/B/C/D-like domain-containing protein</fullName>
    </recommendedName>
</protein>
<keyword evidence="6" id="KW-1185">Reference proteome</keyword>
<feature type="transmembrane region" description="Helical" evidence="1">
    <location>
        <begin position="337"/>
        <end position="354"/>
    </location>
</feature>
<evidence type="ECO:0000256" key="1">
    <source>
        <dbReference type="SAM" id="Phobius"/>
    </source>
</evidence>
<feature type="transmembrane region" description="Helical" evidence="1">
    <location>
        <begin position="384"/>
        <end position="403"/>
    </location>
</feature>
<dbReference type="Pfam" id="PF24672">
    <property type="entry name" value="DUF7654"/>
    <property type="match status" value="1"/>
</dbReference>
<keyword evidence="1" id="KW-0812">Transmembrane</keyword>
<sequence>MPFAPLRLLFAALRLVLLGLWLACSTTASANASATAQGAIDALSYDGEHGLLEIRGWAWSGDHQAVPRRFMVRVRDASTETVSVNTVNRPDLGTQLGDAASTGVGFVLTVRPNTRLSAGMPRVDVVAEFPDGTLLALPSVDGEPTRVHVRGMPGRHAVVLLVVALGIGVAYWPAARRAAERASTWVAGSTRRVVAWIAVSFAVLVALGVTGSSWQLLTRSPVGVGAASFEGSMLRVLPLRNIRTDEWAVLTPNVLAQHQHSPRFPVVNSHIGIEGQNMGVIGMTGAPIAQFAALARPATWGHFLLPLRQALSWQWQLPFFACLTVVWLLLNRLNPLGRGFNLAATASFAMAPYATAWSNWPLYAVLFPVGLLGVALALLRARTVILGLAWGALAGWLVAAWVLLLYPPWQVTVGTLMAFLLLGHVLDYRAQCRWTTAQWAGSVVSLCIAGGLLFSWWLDTHDAIAQLSATVYPGQRTTALGGDANMSQFLRGFSNAETTMYGTGPGSNQSEISAYYLLPWMLLGLGLWHGWRESHHKWSIRACTAFLALTLWYAFIGLPEWLAQLSQWGRARTDRTELAFALAGTALLALIHGVHRAQGTHPRSRTPAVAVSASLIALGSGVMVMYALHSLPTTHFSRNSLVYEIAMGSAGAAIAWWMMRGRLGAAVGMALTLGLITALGFNPLSLAPKSVSVADATKPFAYDLTATPPRPLRTLFLGSGMQALELAALGVPTVNGVFYYPHRTLWRDLALPASLWPTVNRYQHLDFRLSAMAGDATYQVTSPQADVVTVSIDPGRFDFSLTGAERVLAPADDDGRALSTNPFLTALGQSGGLVWFEVKQ</sequence>
<evidence type="ECO:0000256" key="2">
    <source>
        <dbReference type="SAM" id="SignalP"/>
    </source>
</evidence>
<feature type="signal peptide" evidence="2">
    <location>
        <begin position="1"/>
        <end position="30"/>
    </location>
</feature>
<name>A0ABW4KTY5_9BURK</name>
<feature type="transmembrane region" description="Helical" evidence="1">
    <location>
        <begin position="665"/>
        <end position="684"/>
    </location>
</feature>
<dbReference type="InterPro" id="IPR056071">
    <property type="entry name" value="DUF7654"/>
</dbReference>
<keyword evidence="1" id="KW-1133">Transmembrane helix</keyword>
<feature type="domain" description="DUF7657" evidence="4">
    <location>
        <begin position="196"/>
        <end position="590"/>
    </location>
</feature>
<feature type="transmembrane region" description="Helical" evidence="1">
    <location>
        <begin position="439"/>
        <end position="458"/>
    </location>
</feature>
<evidence type="ECO:0000259" key="4">
    <source>
        <dbReference type="Pfam" id="PF24677"/>
    </source>
</evidence>
<feature type="transmembrane region" description="Helical" evidence="1">
    <location>
        <begin position="193"/>
        <end position="214"/>
    </location>
</feature>
<evidence type="ECO:0000313" key="6">
    <source>
        <dbReference type="Proteomes" id="UP001597304"/>
    </source>
</evidence>
<feature type="transmembrane region" description="Helical" evidence="1">
    <location>
        <begin position="313"/>
        <end position="330"/>
    </location>
</feature>
<feature type="transmembrane region" description="Helical" evidence="1">
    <location>
        <begin position="512"/>
        <end position="531"/>
    </location>
</feature>
<evidence type="ECO:0008006" key="7">
    <source>
        <dbReference type="Google" id="ProtNLM"/>
    </source>
</evidence>
<dbReference type="Proteomes" id="UP001597304">
    <property type="component" value="Unassembled WGS sequence"/>
</dbReference>
<feature type="transmembrane region" description="Helical" evidence="1">
    <location>
        <begin position="640"/>
        <end position="658"/>
    </location>
</feature>
<feature type="transmembrane region" description="Helical" evidence="1">
    <location>
        <begin position="578"/>
        <end position="595"/>
    </location>
</feature>
<feature type="transmembrane region" description="Helical" evidence="1">
    <location>
        <begin position="607"/>
        <end position="628"/>
    </location>
</feature>
<proteinExistence type="predicted"/>
<dbReference type="InterPro" id="IPR056074">
    <property type="entry name" value="DUF7657"/>
</dbReference>
<keyword evidence="2" id="KW-0732">Signal</keyword>
<dbReference type="EMBL" id="JBHUEJ010000019">
    <property type="protein sequence ID" value="MFD1710851.1"/>
    <property type="molecule type" value="Genomic_DNA"/>
</dbReference>
<dbReference type="RefSeq" id="WP_147911626.1">
    <property type="nucleotide sequence ID" value="NZ_JBHUEJ010000019.1"/>
</dbReference>
<organism evidence="5 6">
    <name type="scientific">Ottowia flava</name>
    <dbReference type="NCBI Taxonomy" id="2675430"/>
    <lineage>
        <taxon>Bacteria</taxon>
        <taxon>Pseudomonadati</taxon>
        <taxon>Pseudomonadota</taxon>
        <taxon>Betaproteobacteria</taxon>
        <taxon>Burkholderiales</taxon>
        <taxon>Comamonadaceae</taxon>
        <taxon>Ottowia</taxon>
    </lineage>
</organism>
<dbReference type="Pfam" id="PF24677">
    <property type="entry name" value="DUF7657"/>
    <property type="match status" value="1"/>
</dbReference>
<feature type="transmembrane region" description="Helical" evidence="1">
    <location>
        <begin position="538"/>
        <end position="558"/>
    </location>
</feature>
<accession>A0ABW4KTY5</accession>
<gene>
    <name evidence="5" type="ORF">ACFSF0_09565</name>
</gene>
<feature type="transmembrane region" description="Helical" evidence="1">
    <location>
        <begin position="409"/>
        <end position="427"/>
    </location>
</feature>
<keyword evidence="1" id="KW-0472">Membrane</keyword>
<feature type="transmembrane region" description="Helical" evidence="1">
    <location>
        <begin position="360"/>
        <end position="379"/>
    </location>
</feature>
<evidence type="ECO:0000259" key="3">
    <source>
        <dbReference type="Pfam" id="PF24672"/>
    </source>
</evidence>
<feature type="domain" description="DUF7654" evidence="3">
    <location>
        <begin position="725"/>
        <end position="838"/>
    </location>
</feature>
<comment type="caution">
    <text evidence="5">The sequence shown here is derived from an EMBL/GenBank/DDBJ whole genome shotgun (WGS) entry which is preliminary data.</text>
</comment>
<evidence type="ECO:0000313" key="5">
    <source>
        <dbReference type="EMBL" id="MFD1710851.1"/>
    </source>
</evidence>
<reference evidence="6" key="1">
    <citation type="journal article" date="2019" name="Int. J. Syst. Evol. Microbiol.">
        <title>The Global Catalogue of Microorganisms (GCM) 10K type strain sequencing project: providing services to taxonomists for standard genome sequencing and annotation.</title>
        <authorList>
            <consortium name="The Broad Institute Genomics Platform"/>
            <consortium name="The Broad Institute Genome Sequencing Center for Infectious Disease"/>
            <person name="Wu L."/>
            <person name="Ma J."/>
        </authorList>
    </citation>
    <scope>NUCLEOTIDE SEQUENCE [LARGE SCALE GENOMIC DNA]</scope>
    <source>
        <strain evidence="6">LMG 29247</strain>
    </source>
</reference>
<feature type="chain" id="PRO_5047266194" description="Glycosyltransferase RgtA/B/C/D-like domain-containing protein" evidence="2">
    <location>
        <begin position="31"/>
        <end position="840"/>
    </location>
</feature>
<feature type="transmembrane region" description="Helical" evidence="1">
    <location>
        <begin position="154"/>
        <end position="172"/>
    </location>
</feature>